<keyword evidence="18" id="KW-0378">Hydrolase</keyword>
<reference evidence="18" key="1">
    <citation type="submission" date="2022-07" db="EMBL/GenBank/DDBJ databases">
        <title>Phylogenomic reconstructions and comparative analyses of Kickxellomycotina fungi.</title>
        <authorList>
            <person name="Reynolds N.K."/>
            <person name="Stajich J.E."/>
            <person name="Barry K."/>
            <person name="Grigoriev I.V."/>
            <person name="Crous P."/>
            <person name="Smith M.E."/>
        </authorList>
    </citation>
    <scope>NUCLEOTIDE SEQUENCE</scope>
    <source>
        <strain evidence="18">RSA 861</strain>
    </source>
</reference>
<keyword evidence="4 18" id="KW-0121">Carboxypeptidase</keyword>
<dbReference type="EC" id="3.4.16.6" evidence="12"/>
<name>A0A9W7ZZD8_9FUNG</name>
<organism evidence="18 19">
    <name type="scientific">Tieghemiomyces parasiticus</name>
    <dbReference type="NCBI Taxonomy" id="78921"/>
    <lineage>
        <taxon>Eukaryota</taxon>
        <taxon>Fungi</taxon>
        <taxon>Fungi incertae sedis</taxon>
        <taxon>Zoopagomycota</taxon>
        <taxon>Kickxellomycotina</taxon>
        <taxon>Dimargaritomycetes</taxon>
        <taxon>Dimargaritales</taxon>
        <taxon>Dimargaritaceae</taxon>
        <taxon>Tieghemiomyces</taxon>
    </lineage>
</organism>
<evidence type="ECO:0000256" key="1">
    <source>
        <dbReference type="ARBA" id="ARBA00001003"/>
    </source>
</evidence>
<keyword evidence="9" id="KW-0333">Golgi apparatus</keyword>
<evidence type="ECO:0000256" key="3">
    <source>
        <dbReference type="ARBA" id="ARBA00009431"/>
    </source>
</evidence>
<evidence type="ECO:0000256" key="8">
    <source>
        <dbReference type="ARBA" id="ARBA00022989"/>
    </source>
</evidence>
<dbReference type="PANTHER" id="PTHR11802:SF190">
    <property type="entry name" value="PHEROMONE-PROCESSING CARBOXYPEPTIDASE KEX1"/>
    <property type="match status" value="1"/>
</dbReference>
<evidence type="ECO:0000256" key="13">
    <source>
        <dbReference type="ARBA" id="ARBA00040403"/>
    </source>
</evidence>
<feature type="transmembrane region" description="Helical" evidence="17">
    <location>
        <begin position="487"/>
        <end position="507"/>
    </location>
</feature>
<dbReference type="AlphaFoldDB" id="A0A9W7ZZD8"/>
<dbReference type="Pfam" id="PF00450">
    <property type="entry name" value="Peptidase_S10"/>
    <property type="match status" value="1"/>
</dbReference>
<evidence type="ECO:0000256" key="16">
    <source>
        <dbReference type="SAM" id="MobiDB-lite"/>
    </source>
</evidence>
<dbReference type="InterPro" id="IPR001563">
    <property type="entry name" value="Peptidase_S10"/>
</dbReference>
<evidence type="ECO:0000313" key="19">
    <source>
        <dbReference type="Proteomes" id="UP001150569"/>
    </source>
</evidence>
<keyword evidence="19" id="KW-1185">Reference proteome</keyword>
<dbReference type="PANTHER" id="PTHR11802">
    <property type="entry name" value="SERINE PROTEASE FAMILY S10 SERINE CARBOXYPEPTIDASE"/>
    <property type="match status" value="1"/>
</dbReference>
<dbReference type="GO" id="GO:0004185">
    <property type="term" value="F:serine-type carboxypeptidase activity"/>
    <property type="evidence" value="ECO:0007669"/>
    <property type="project" value="UniProtKB-EC"/>
</dbReference>
<dbReference type="GO" id="GO:0006915">
    <property type="term" value="P:apoptotic process"/>
    <property type="evidence" value="ECO:0007669"/>
    <property type="project" value="UniProtKB-KW"/>
</dbReference>
<dbReference type="PRINTS" id="PR00724">
    <property type="entry name" value="CRBOXYPTASEC"/>
</dbReference>
<evidence type="ECO:0000313" key="18">
    <source>
        <dbReference type="EMBL" id="KAJ1919849.1"/>
    </source>
</evidence>
<evidence type="ECO:0000256" key="10">
    <source>
        <dbReference type="ARBA" id="ARBA00023136"/>
    </source>
</evidence>
<evidence type="ECO:0000256" key="9">
    <source>
        <dbReference type="ARBA" id="ARBA00023034"/>
    </source>
</evidence>
<comment type="similarity">
    <text evidence="3">Belongs to the peptidase S10 family.</text>
</comment>
<proteinExistence type="inferred from homology"/>
<sequence length="603" mass="66800">MVQVFHNAQVLPYRVTHIPRLPAVPVDLDQYAGHIPVTADGRGRIFFWLMANTTLVPDFTQTSNPHRKLIVWFNGGPGCTSLDGVFLENGPYQFTADDQLGFREWSLTRQAAMLYVDQPLGTGFSDAPVEQYNRNYADVTATFLTFMAKFYSLFPELRTADLYLAGESQAGVYIPYVAREMLRRTDLSVDDHPYSLKGLVIGSGWLDPLVQYPAVRDFVRAKNLVPASAVSKIDQALVSCLQSYARDPPRITVPACEDYVNLVTESSSPGPGQCYNIYDYRLVDTYPACGMNWPPKIHAFNAYFQEPAVWEALHVNTRAPGASSLSSNETLAWPKWTECNSQVGIQLDGSREPPTIGFLPDLLTRVPLIVFNGDSDLLCNYLGVEAALARLNWGGQVGFGDSEGAVRTWRVNGTPVGLHRSARNLTYVRLLNASHMAGVDRPMELYDLFARFTGADSQTLPFWSDIQGLPRAGGDTGRPTISRRAKFVLGSLGITLVILLLFAYALYVKARRKRVNLATSDEYHQLADRDPTPTPDGDSDTEFGSGDRSSRGKLPRTRINTVYNDALSPATIRTAHDPVGGDIYALSELDCSFDLSDEERRGI</sequence>
<keyword evidence="7" id="KW-0732">Signal</keyword>
<keyword evidence="5 17" id="KW-0812">Transmembrane</keyword>
<evidence type="ECO:0000256" key="7">
    <source>
        <dbReference type="ARBA" id="ARBA00022729"/>
    </source>
</evidence>
<feature type="region of interest" description="Disordered" evidence="16">
    <location>
        <begin position="524"/>
        <end position="555"/>
    </location>
</feature>
<evidence type="ECO:0000256" key="11">
    <source>
        <dbReference type="ARBA" id="ARBA00023180"/>
    </source>
</evidence>
<keyword evidence="6" id="KW-0053">Apoptosis</keyword>
<dbReference type="OrthoDB" id="443318at2759"/>
<keyword evidence="8 17" id="KW-1133">Transmembrane helix</keyword>
<evidence type="ECO:0000256" key="2">
    <source>
        <dbReference type="ARBA" id="ARBA00004393"/>
    </source>
</evidence>
<keyword evidence="18" id="KW-0645">Protease</keyword>
<evidence type="ECO:0000256" key="6">
    <source>
        <dbReference type="ARBA" id="ARBA00022703"/>
    </source>
</evidence>
<evidence type="ECO:0000256" key="15">
    <source>
        <dbReference type="ARBA" id="ARBA00042717"/>
    </source>
</evidence>
<dbReference type="GO" id="GO:0005794">
    <property type="term" value="C:Golgi apparatus"/>
    <property type="evidence" value="ECO:0007669"/>
    <property type="project" value="UniProtKB-SubCell"/>
</dbReference>
<accession>A0A9W7ZZD8</accession>
<protein>
    <recommendedName>
        <fullName evidence="14">Pheromone-processing carboxypeptidase KEX1</fullName>
        <ecNumber evidence="12">3.4.16.6</ecNumber>
    </recommendedName>
    <alternativeName>
        <fullName evidence="15">Carboxypeptidase D</fullName>
    </alternativeName>
    <alternativeName>
        <fullName evidence="13">Pheromone-processing carboxypeptidase kex1</fullName>
    </alternativeName>
</protein>
<comment type="catalytic activity">
    <reaction evidence="1">
        <text>Preferential release of a C-terminal arginine or lysine residue.</text>
        <dbReference type="EC" id="3.4.16.6"/>
    </reaction>
</comment>
<evidence type="ECO:0000256" key="4">
    <source>
        <dbReference type="ARBA" id="ARBA00022645"/>
    </source>
</evidence>
<keyword evidence="11" id="KW-0325">Glycoprotein</keyword>
<dbReference type="Proteomes" id="UP001150569">
    <property type="component" value="Unassembled WGS sequence"/>
</dbReference>
<evidence type="ECO:0000256" key="12">
    <source>
        <dbReference type="ARBA" id="ARBA00038895"/>
    </source>
</evidence>
<dbReference type="Gene3D" id="3.40.50.1820">
    <property type="entry name" value="alpha/beta hydrolase"/>
    <property type="match status" value="1"/>
</dbReference>
<evidence type="ECO:0000256" key="17">
    <source>
        <dbReference type="SAM" id="Phobius"/>
    </source>
</evidence>
<dbReference type="EMBL" id="JANBPT010000461">
    <property type="protein sequence ID" value="KAJ1919849.1"/>
    <property type="molecule type" value="Genomic_DNA"/>
</dbReference>
<dbReference type="GO" id="GO:0006508">
    <property type="term" value="P:proteolysis"/>
    <property type="evidence" value="ECO:0007669"/>
    <property type="project" value="UniProtKB-KW"/>
</dbReference>
<gene>
    <name evidence="18" type="primary">KEX1_5</name>
    <name evidence="18" type="ORF">IWQ60_007142</name>
</gene>
<evidence type="ECO:0000256" key="5">
    <source>
        <dbReference type="ARBA" id="ARBA00022692"/>
    </source>
</evidence>
<dbReference type="SUPFAM" id="SSF53474">
    <property type="entry name" value="alpha/beta-Hydrolases"/>
    <property type="match status" value="1"/>
</dbReference>
<comment type="caution">
    <text evidence="18">The sequence shown here is derived from an EMBL/GenBank/DDBJ whole genome shotgun (WGS) entry which is preliminary data.</text>
</comment>
<dbReference type="InterPro" id="IPR029058">
    <property type="entry name" value="AB_hydrolase_fold"/>
</dbReference>
<evidence type="ECO:0000256" key="14">
    <source>
        <dbReference type="ARBA" id="ARBA00040628"/>
    </source>
</evidence>
<comment type="subcellular location">
    <subcellularLocation>
        <location evidence="2">Golgi apparatus</location>
        <location evidence="2">trans-Golgi network membrane</location>
        <topology evidence="2">Single-pass type I membrane protein</topology>
    </subcellularLocation>
</comment>
<keyword evidence="10 17" id="KW-0472">Membrane</keyword>